<feature type="transmembrane region" description="Helical" evidence="7">
    <location>
        <begin position="175"/>
        <end position="195"/>
    </location>
</feature>
<dbReference type="AlphaFoldDB" id="A0A402B4N7"/>
<dbReference type="PANTHER" id="PTHR23501:SF191">
    <property type="entry name" value="VACUOLAR BASIC AMINO ACID TRANSPORTER 4"/>
    <property type="match status" value="1"/>
</dbReference>
<evidence type="ECO:0000256" key="5">
    <source>
        <dbReference type="ARBA" id="ARBA00022989"/>
    </source>
</evidence>
<comment type="caution">
    <text evidence="9">The sequence shown here is derived from an EMBL/GenBank/DDBJ whole genome shotgun (WGS) entry which is preliminary data.</text>
</comment>
<evidence type="ECO:0000256" key="2">
    <source>
        <dbReference type="ARBA" id="ARBA00022448"/>
    </source>
</evidence>
<dbReference type="CDD" id="cd17503">
    <property type="entry name" value="MFS_LmrB_MDR_like"/>
    <property type="match status" value="1"/>
</dbReference>
<dbReference type="NCBIfam" id="TIGR00711">
    <property type="entry name" value="efflux_EmrB"/>
    <property type="match status" value="1"/>
</dbReference>
<comment type="subcellular location">
    <subcellularLocation>
        <location evidence="1">Cell membrane</location>
        <topology evidence="1">Multi-pass membrane protein</topology>
    </subcellularLocation>
</comment>
<organism evidence="9 10">
    <name type="scientific">Dictyobacter alpinus</name>
    <dbReference type="NCBI Taxonomy" id="2014873"/>
    <lineage>
        <taxon>Bacteria</taxon>
        <taxon>Bacillati</taxon>
        <taxon>Chloroflexota</taxon>
        <taxon>Ktedonobacteria</taxon>
        <taxon>Ktedonobacterales</taxon>
        <taxon>Dictyobacteraceae</taxon>
        <taxon>Dictyobacter</taxon>
    </lineage>
</organism>
<dbReference type="EMBL" id="BIFT01000001">
    <property type="protein sequence ID" value="GCE26325.1"/>
    <property type="molecule type" value="Genomic_DNA"/>
</dbReference>
<dbReference type="Gene3D" id="1.20.1250.20">
    <property type="entry name" value="MFS general substrate transporter like domains"/>
    <property type="match status" value="1"/>
</dbReference>
<protein>
    <submittedName>
        <fullName evidence="9">Putative MFS-type transporter YhcA</fullName>
    </submittedName>
</protein>
<keyword evidence="10" id="KW-1185">Reference proteome</keyword>
<feature type="transmembrane region" description="Helical" evidence="7">
    <location>
        <begin position="207"/>
        <end position="225"/>
    </location>
</feature>
<keyword evidence="3" id="KW-1003">Cell membrane</keyword>
<dbReference type="Proteomes" id="UP000287171">
    <property type="component" value="Unassembled WGS sequence"/>
</dbReference>
<evidence type="ECO:0000313" key="9">
    <source>
        <dbReference type="EMBL" id="GCE26325.1"/>
    </source>
</evidence>
<feature type="transmembrane region" description="Helical" evidence="7">
    <location>
        <begin position="87"/>
        <end position="106"/>
    </location>
</feature>
<evidence type="ECO:0000256" key="4">
    <source>
        <dbReference type="ARBA" id="ARBA00022692"/>
    </source>
</evidence>
<reference evidence="10" key="1">
    <citation type="submission" date="2018-12" db="EMBL/GenBank/DDBJ databases">
        <title>Tengunoibacter tsumagoiensis gen. nov., sp. nov., Dictyobacter kobayashii sp. nov., D. alpinus sp. nov., and D. joshuensis sp. nov. and description of Dictyobacteraceae fam. nov. within the order Ktedonobacterales isolated from Tengu-no-mugimeshi.</title>
        <authorList>
            <person name="Wang C.M."/>
            <person name="Zheng Y."/>
            <person name="Sakai Y."/>
            <person name="Toyoda A."/>
            <person name="Minakuchi Y."/>
            <person name="Abe K."/>
            <person name="Yokota A."/>
            <person name="Yabe S."/>
        </authorList>
    </citation>
    <scope>NUCLEOTIDE SEQUENCE [LARGE SCALE GENOMIC DNA]</scope>
    <source>
        <strain evidence="10">Uno16</strain>
    </source>
</reference>
<evidence type="ECO:0000256" key="7">
    <source>
        <dbReference type="SAM" id="Phobius"/>
    </source>
</evidence>
<keyword evidence="2" id="KW-0813">Transport</keyword>
<keyword evidence="6 7" id="KW-0472">Membrane</keyword>
<evidence type="ECO:0000259" key="8">
    <source>
        <dbReference type="PROSITE" id="PS50850"/>
    </source>
</evidence>
<dbReference type="InterPro" id="IPR036259">
    <property type="entry name" value="MFS_trans_sf"/>
</dbReference>
<dbReference type="InterPro" id="IPR004638">
    <property type="entry name" value="EmrB-like"/>
</dbReference>
<evidence type="ECO:0000256" key="1">
    <source>
        <dbReference type="ARBA" id="ARBA00004651"/>
    </source>
</evidence>
<dbReference type="InterPro" id="IPR020846">
    <property type="entry name" value="MFS_dom"/>
</dbReference>
<dbReference type="GO" id="GO:0005886">
    <property type="term" value="C:plasma membrane"/>
    <property type="evidence" value="ECO:0007669"/>
    <property type="project" value="UniProtKB-SubCell"/>
</dbReference>
<gene>
    <name evidence="9" type="primary">yhcA</name>
    <name evidence="9" type="ORF">KDA_18090</name>
</gene>
<proteinExistence type="predicted"/>
<sequence length="545" mass="58521">MQVSTVTPQEKSGGLAYKWIVAIVVIFGLFMTILDGTIVNTAIPRLQNAFGADLTSVQWVLTAYTLAQGVATPLTAYLASRIGNKRLYLVALIGFTLGSALCGLSWSLSTLIIFRVVQAVFGSFLSPLAITLLYMEFPPEERGTAMGFLGIPILLAPAFGPTLGGYLVTYADWQLIFYINLPIGIVGTLLAFFFLHESQAQRVNFDFLGFVFAGVGLAAVLYGLSDAGTSGWGSGIVLSCIIGGLICLAIFTFLELSRARQGKAVLLDLRVFGNGVFTTSIIASTLVIFALYGGLFLIPVYLQSLRGESAYQSGLVLLPQAFASMLAVLIGGRLVDKIGVRAVVIPGLLIMGFAMWMLTSINLTEPIGSFQMALIIRGFGMGLCLQPLSVSMLSQIKPKMLSQASSVNTTFRFVMSSLAVSVISTYVTSQNKLHFAHLAERVTANSPTGTFITQMQAVLMSKGSSATAAYATALKYIGGRLQLQSYVMAMQDAFWVTLILVGVAVIASIFVSGKSRKKKVEQVVEEEQPLTDEEKLAREEAMLAV</sequence>
<dbReference type="InterPro" id="IPR011701">
    <property type="entry name" value="MFS"/>
</dbReference>
<dbReference type="PROSITE" id="PS50850">
    <property type="entry name" value="MFS"/>
    <property type="match status" value="1"/>
</dbReference>
<keyword evidence="5 7" id="KW-1133">Transmembrane helix</keyword>
<feature type="transmembrane region" description="Helical" evidence="7">
    <location>
        <begin position="231"/>
        <end position="254"/>
    </location>
</feature>
<dbReference type="SUPFAM" id="SSF103473">
    <property type="entry name" value="MFS general substrate transporter"/>
    <property type="match status" value="2"/>
</dbReference>
<dbReference type="RefSeq" id="WP_126626799.1">
    <property type="nucleotide sequence ID" value="NZ_BIFT01000001.1"/>
</dbReference>
<feature type="domain" description="Major facilitator superfamily (MFS) profile" evidence="8">
    <location>
        <begin position="21"/>
        <end position="516"/>
    </location>
</feature>
<feature type="transmembrane region" description="Helical" evidence="7">
    <location>
        <begin position="147"/>
        <end position="169"/>
    </location>
</feature>
<dbReference type="Pfam" id="PF07690">
    <property type="entry name" value="MFS_1"/>
    <property type="match status" value="1"/>
</dbReference>
<dbReference type="PANTHER" id="PTHR23501">
    <property type="entry name" value="MAJOR FACILITATOR SUPERFAMILY"/>
    <property type="match status" value="1"/>
</dbReference>
<accession>A0A402B4N7</accession>
<name>A0A402B4N7_9CHLR</name>
<feature type="transmembrane region" description="Helical" evidence="7">
    <location>
        <begin position="409"/>
        <end position="427"/>
    </location>
</feature>
<keyword evidence="4 7" id="KW-0812">Transmembrane</keyword>
<feature type="transmembrane region" description="Helical" evidence="7">
    <location>
        <begin position="338"/>
        <end position="358"/>
    </location>
</feature>
<evidence type="ECO:0000256" key="3">
    <source>
        <dbReference type="ARBA" id="ARBA00022475"/>
    </source>
</evidence>
<dbReference type="OrthoDB" id="9807274at2"/>
<feature type="transmembrane region" description="Helical" evidence="7">
    <location>
        <begin position="112"/>
        <end position="135"/>
    </location>
</feature>
<evidence type="ECO:0000313" key="10">
    <source>
        <dbReference type="Proteomes" id="UP000287171"/>
    </source>
</evidence>
<dbReference type="GO" id="GO:0022857">
    <property type="term" value="F:transmembrane transporter activity"/>
    <property type="evidence" value="ECO:0007669"/>
    <property type="project" value="InterPro"/>
</dbReference>
<feature type="transmembrane region" description="Helical" evidence="7">
    <location>
        <begin position="370"/>
        <end position="388"/>
    </location>
</feature>
<feature type="transmembrane region" description="Helical" evidence="7">
    <location>
        <begin position="275"/>
        <end position="298"/>
    </location>
</feature>
<feature type="transmembrane region" description="Helical" evidence="7">
    <location>
        <begin position="310"/>
        <end position="331"/>
    </location>
</feature>
<evidence type="ECO:0000256" key="6">
    <source>
        <dbReference type="ARBA" id="ARBA00023136"/>
    </source>
</evidence>
<feature type="transmembrane region" description="Helical" evidence="7">
    <location>
        <begin position="19"/>
        <end position="39"/>
    </location>
</feature>
<dbReference type="Gene3D" id="1.20.1720.10">
    <property type="entry name" value="Multidrug resistance protein D"/>
    <property type="match status" value="1"/>
</dbReference>
<feature type="transmembrane region" description="Helical" evidence="7">
    <location>
        <begin position="59"/>
        <end position="80"/>
    </location>
</feature>
<feature type="transmembrane region" description="Helical" evidence="7">
    <location>
        <begin position="493"/>
        <end position="511"/>
    </location>
</feature>